<protein>
    <submittedName>
        <fullName evidence="1">Uncharacterized protein</fullName>
    </submittedName>
</protein>
<evidence type="ECO:0000313" key="2">
    <source>
        <dbReference type="Proteomes" id="UP000309997"/>
    </source>
</evidence>
<sequence>MGDFELLSADEINGWKMLLFNVFIVPSQGKLLQRKRLNAPTASDLSTLSLPGPLDENLAIAGFEFTPKSVFPGLIDAGGLKVTLKIFSSPAFLNSKLEGSTTTETLGGALTLTVYVPGAPRSSPGE</sequence>
<keyword evidence="2" id="KW-1185">Reference proteome</keyword>
<dbReference type="EMBL" id="RCHU02000001">
    <property type="protein sequence ID" value="KAL3612932.1"/>
    <property type="molecule type" value="Genomic_DNA"/>
</dbReference>
<reference evidence="1 2" key="1">
    <citation type="journal article" date="2024" name="Plant Biotechnol. J.">
        <title>Genome and CRISPR/Cas9 system of a widespread forest tree (Populus alba) in the world.</title>
        <authorList>
            <person name="Liu Y.J."/>
            <person name="Jiang P.F."/>
            <person name="Han X.M."/>
            <person name="Li X.Y."/>
            <person name="Wang H.M."/>
            <person name="Wang Y.J."/>
            <person name="Wang X.X."/>
            <person name="Zeng Q.Y."/>
        </authorList>
    </citation>
    <scope>NUCLEOTIDE SEQUENCE [LARGE SCALE GENOMIC DNA]</scope>
    <source>
        <strain evidence="2">cv. PAL-ZL1</strain>
    </source>
</reference>
<gene>
    <name evidence="1" type="ORF">D5086_003952</name>
</gene>
<evidence type="ECO:0000313" key="1">
    <source>
        <dbReference type="EMBL" id="KAL3612932.1"/>
    </source>
</evidence>
<organism evidence="1 2">
    <name type="scientific">Populus alba</name>
    <name type="common">White poplar</name>
    <dbReference type="NCBI Taxonomy" id="43335"/>
    <lineage>
        <taxon>Eukaryota</taxon>
        <taxon>Viridiplantae</taxon>
        <taxon>Streptophyta</taxon>
        <taxon>Embryophyta</taxon>
        <taxon>Tracheophyta</taxon>
        <taxon>Spermatophyta</taxon>
        <taxon>Magnoliopsida</taxon>
        <taxon>eudicotyledons</taxon>
        <taxon>Gunneridae</taxon>
        <taxon>Pentapetalae</taxon>
        <taxon>rosids</taxon>
        <taxon>fabids</taxon>
        <taxon>Malpighiales</taxon>
        <taxon>Salicaceae</taxon>
        <taxon>Saliceae</taxon>
        <taxon>Populus</taxon>
    </lineage>
</organism>
<comment type="caution">
    <text evidence="1">The sequence shown here is derived from an EMBL/GenBank/DDBJ whole genome shotgun (WGS) entry which is preliminary data.</text>
</comment>
<accession>A0ACC4D5S0</accession>
<proteinExistence type="predicted"/>
<name>A0ACC4D5S0_POPAL</name>
<dbReference type="Proteomes" id="UP000309997">
    <property type="component" value="Unassembled WGS sequence"/>
</dbReference>